<proteinExistence type="predicted"/>
<evidence type="ECO:0000256" key="2">
    <source>
        <dbReference type="SAM" id="Phobius"/>
    </source>
</evidence>
<reference evidence="4" key="1">
    <citation type="submission" date="2023-07" db="EMBL/GenBank/DDBJ databases">
        <title>30 novel species of actinomycetes from the DSMZ collection.</title>
        <authorList>
            <person name="Nouioui I."/>
        </authorList>
    </citation>
    <scope>NUCLEOTIDE SEQUENCE [LARGE SCALE GENOMIC DNA]</scope>
    <source>
        <strain evidence="4">DSM 41635</strain>
    </source>
</reference>
<dbReference type="EMBL" id="JAVRFB010000036">
    <property type="protein sequence ID" value="MDT0406287.1"/>
    <property type="molecule type" value="Genomic_DNA"/>
</dbReference>
<feature type="compositionally biased region" description="Pro residues" evidence="1">
    <location>
        <begin position="1"/>
        <end position="17"/>
    </location>
</feature>
<keyword evidence="2" id="KW-0812">Transmembrane</keyword>
<feature type="transmembrane region" description="Helical" evidence="2">
    <location>
        <begin position="27"/>
        <end position="49"/>
    </location>
</feature>
<sequence>MTGSAPIPPPPSAPPVPSTEGRASARWVVPSVAAVVAAGAGIGLGWLLWSGADSAASGTGLDDAAADAAGACQVWARVPALDKVVGDDDKVTEAYWNRVGGASTLAHSAAVLDDRYEALDKAMLKATGLVQSFEVEGAKAVAAHEKVSTLCAELDD</sequence>
<evidence type="ECO:0000313" key="4">
    <source>
        <dbReference type="Proteomes" id="UP001180503"/>
    </source>
</evidence>
<evidence type="ECO:0000313" key="3">
    <source>
        <dbReference type="EMBL" id="MDT0406287.1"/>
    </source>
</evidence>
<protein>
    <submittedName>
        <fullName evidence="3">Uncharacterized protein</fullName>
    </submittedName>
</protein>
<comment type="caution">
    <text evidence="3">The sequence shown here is derived from an EMBL/GenBank/DDBJ whole genome shotgun (WGS) entry which is preliminary data.</text>
</comment>
<accession>A0ABU2QP99</accession>
<gene>
    <name evidence="3" type="ORF">RM528_31060</name>
</gene>
<feature type="region of interest" description="Disordered" evidence="1">
    <location>
        <begin position="1"/>
        <end position="21"/>
    </location>
</feature>
<organism evidence="3 4">
    <name type="scientific">Streptomyces edwardsiae</name>
    <dbReference type="NCBI Taxonomy" id="3075527"/>
    <lineage>
        <taxon>Bacteria</taxon>
        <taxon>Bacillati</taxon>
        <taxon>Actinomycetota</taxon>
        <taxon>Actinomycetes</taxon>
        <taxon>Kitasatosporales</taxon>
        <taxon>Streptomycetaceae</taxon>
        <taxon>Streptomyces</taxon>
    </lineage>
</organism>
<name>A0ABU2QP99_9ACTN</name>
<keyword evidence="2" id="KW-0472">Membrane</keyword>
<dbReference type="RefSeq" id="WP_311711353.1">
    <property type="nucleotide sequence ID" value="NZ_JAVRFB010000036.1"/>
</dbReference>
<evidence type="ECO:0000256" key="1">
    <source>
        <dbReference type="SAM" id="MobiDB-lite"/>
    </source>
</evidence>
<keyword evidence="2" id="KW-1133">Transmembrane helix</keyword>
<dbReference type="Proteomes" id="UP001180503">
    <property type="component" value="Unassembled WGS sequence"/>
</dbReference>